<comment type="subcellular location">
    <subcellularLocation>
        <location evidence="1">Cell membrane</location>
        <topology evidence="1">Multi-pass membrane protein</topology>
    </subcellularLocation>
</comment>
<reference evidence="12 13" key="1">
    <citation type="journal article" date="2020" name="Nature">
        <title>Six reference-quality genomes reveal evolution of bat adaptations.</title>
        <authorList>
            <person name="Jebb D."/>
            <person name="Huang Z."/>
            <person name="Pippel M."/>
            <person name="Hughes G.M."/>
            <person name="Lavrichenko K."/>
            <person name="Devanna P."/>
            <person name="Winkler S."/>
            <person name="Jermiin L.S."/>
            <person name="Skirmuntt E.C."/>
            <person name="Katzourakis A."/>
            <person name="Burkitt-Gray L."/>
            <person name="Ray D.A."/>
            <person name="Sullivan K.A.M."/>
            <person name="Roscito J.G."/>
            <person name="Kirilenko B.M."/>
            <person name="Davalos L.M."/>
            <person name="Corthals A.P."/>
            <person name="Power M.L."/>
            <person name="Jones G."/>
            <person name="Ransome R.D."/>
            <person name="Dechmann D.K.N."/>
            <person name="Locatelli A.G."/>
            <person name="Puechmaille S.J."/>
            <person name="Fedrigo O."/>
            <person name="Jarvis E.D."/>
            <person name="Hiller M."/>
            <person name="Vernes S.C."/>
            <person name="Myers E.W."/>
            <person name="Teeling E.C."/>
        </authorList>
    </citation>
    <scope>NUCLEOTIDE SEQUENCE [LARGE SCALE GENOMIC DNA]</scope>
    <source>
        <strain evidence="12">Bat1K_MPI-CBG_1</strain>
    </source>
</reference>
<evidence type="ECO:0000256" key="2">
    <source>
        <dbReference type="ARBA" id="ARBA00008066"/>
    </source>
</evidence>
<evidence type="ECO:0000256" key="5">
    <source>
        <dbReference type="ARBA" id="ARBA00022692"/>
    </source>
</evidence>
<keyword evidence="8 10" id="KW-0472">Membrane</keyword>
<dbReference type="PANTHER" id="PTHR22950:SF366">
    <property type="entry name" value="SODIUM-COUPLED NEUTRAL AMINO ACID TRANSPORTER 6-RELATED"/>
    <property type="match status" value="1"/>
</dbReference>
<feature type="domain" description="Amino acid transporter transmembrane" evidence="11">
    <location>
        <begin position="52"/>
        <end position="156"/>
    </location>
</feature>
<keyword evidence="6" id="KW-0029">Amino-acid transport</keyword>
<protein>
    <submittedName>
        <fullName evidence="12">Solute carrier family 38 member 6</fullName>
    </submittedName>
</protein>
<dbReference type="GO" id="GO:0015186">
    <property type="term" value="F:L-glutamine transmembrane transporter activity"/>
    <property type="evidence" value="ECO:0007669"/>
    <property type="project" value="TreeGrafter"/>
</dbReference>
<comment type="similarity">
    <text evidence="2">Belongs to the amino acid/polyamine transporter 2 family.</text>
</comment>
<evidence type="ECO:0000313" key="13">
    <source>
        <dbReference type="Proteomes" id="UP000664940"/>
    </source>
</evidence>
<dbReference type="Proteomes" id="UP000664940">
    <property type="component" value="Unassembled WGS sequence"/>
</dbReference>
<evidence type="ECO:0000256" key="7">
    <source>
        <dbReference type="ARBA" id="ARBA00022989"/>
    </source>
</evidence>
<dbReference type="PANTHER" id="PTHR22950">
    <property type="entry name" value="AMINO ACID TRANSPORTER"/>
    <property type="match status" value="1"/>
</dbReference>
<dbReference type="AlphaFoldDB" id="A0A834BLA0"/>
<evidence type="ECO:0000259" key="11">
    <source>
        <dbReference type="Pfam" id="PF01490"/>
    </source>
</evidence>
<feature type="transmembrane region" description="Helical" evidence="10">
    <location>
        <begin position="113"/>
        <end position="136"/>
    </location>
</feature>
<keyword evidence="7 10" id="KW-1133">Transmembrane helix</keyword>
<evidence type="ECO:0000313" key="12">
    <source>
        <dbReference type="EMBL" id="KAF6132945.1"/>
    </source>
</evidence>
<dbReference type="Pfam" id="PF01490">
    <property type="entry name" value="Aa_trans"/>
    <property type="match status" value="1"/>
</dbReference>
<dbReference type="EMBL" id="JABVXQ010000001">
    <property type="protein sequence ID" value="KAF6132945.1"/>
    <property type="molecule type" value="Genomic_DNA"/>
</dbReference>
<dbReference type="GO" id="GO:0005886">
    <property type="term" value="C:plasma membrane"/>
    <property type="evidence" value="ECO:0007669"/>
    <property type="project" value="UniProtKB-SubCell"/>
</dbReference>
<evidence type="ECO:0000256" key="6">
    <source>
        <dbReference type="ARBA" id="ARBA00022970"/>
    </source>
</evidence>
<evidence type="ECO:0000256" key="4">
    <source>
        <dbReference type="ARBA" id="ARBA00022475"/>
    </source>
</evidence>
<gene>
    <name evidence="12" type="ORF">HJG60_017544</name>
</gene>
<evidence type="ECO:0000256" key="10">
    <source>
        <dbReference type="SAM" id="Phobius"/>
    </source>
</evidence>
<name>A0A834BLA0_9CHIR</name>
<organism evidence="12 13">
    <name type="scientific">Phyllostomus discolor</name>
    <name type="common">pale spear-nosed bat</name>
    <dbReference type="NCBI Taxonomy" id="89673"/>
    <lineage>
        <taxon>Eukaryota</taxon>
        <taxon>Metazoa</taxon>
        <taxon>Chordata</taxon>
        <taxon>Craniata</taxon>
        <taxon>Vertebrata</taxon>
        <taxon>Euteleostomi</taxon>
        <taxon>Mammalia</taxon>
        <taxon>Eutheria</taxon>
        <taxon>Laurasiatheria</taxon>
        <taxon>Chiroptera</taxon>
        <taxon>Yangochiroptera</taxon>
        <taxon>Phyllostomidae</taxon>
        <taxon>Phyllostominae</taxon>
        <taxon>Phyllostomus</taxon>
    </lineage>
</organism>
<feature type="transmembrane region" description="Helical" evidence="10">
    <location>
        <begin position="78"/>
        <end position="101"/>
    </location>
</feature>
<feature type="transmembrane region" description="Helical" evidence="10">
    <location>
        <begin position="49"/>
        <end position="71"/>
    </location>
</feature>
<keyword evidence="3" id="KW-0813">Transport</keyword>
<keyword evidence="5 10" id="KW-0812">Transmembrane</keyword>
<keyword evidence="9" id="KW-1015">Disulfide bond</keyword>
<evidence type="ECO:0000256" key="8">
    <source>
        <dbReference type="ARBA" id="ARBA00023136"/>
    </source>
</evidence>
<sequence>MQAPWGVINVEPGWYVSSQQPEEAGEEAEELSPLLSNELHRPGSVGVSYGFSVLNLVNAIMGSGILGLAYVMAHTGILGFSFMLLIVALLASFSVHLLLSMCTQTAVTSYEDLGLFAFGLPGKVVVAGTIIIQNVAAMSSYLLIIKTELPTAISEFLPGDYSG</sequence>
<comment type="caution">
    <text evidence="12">The sequence shown here is derived from an EMBL/GenBank/DDBJ whole genome shotgun (WGS) entry which is preliminary data.</text>
</comment>
<evidence type="ECO:0000256" key="1">
    <source>
        <dbReference type="ARBA" id="ARBA00004651"/>
    </source>
</evidence>
<evidence type="ECO:0000256" key="9">
    <source>
        <dbReference type="ARBA" id="ARBA00023157"/>
    </source>
</evidence>
<dbReference type="InterPro" id="IPR013057">
    <property type="entry name" value="AA_transpt_TM"/>
</dbReference>
<evidence type="ECO:0000256" key="3">
    <source>
        <dbReference type="ARBA" id="ARBA00022448"/>
    </source>
</evidence>
<keyword evidence="4" id="KW-1003">Cell membrane</keyword>
<accession>A0A834BLA0</accession>
<proteinExistence type="inferred from homology"/>